<dbReference type="EMBL" id="JAINUG010000419">
    <property type="protein sequence ID" value="KAJ8372033.1"/>
    <property type="molecule type" value="Genomic_DNA"/>
</dbReference>
<name>A0AAD7W1A5_9TELE</name>
<protein>
    <submittedName>
        <fullName evidence="2">Uncharacterized protein</fullName>
    </submittedName>
</protein>
<dbReference type="Proteomes" id="UP001221898">
    <property type="component" value="Unassembled WGS sequence"/>
</dbReference>
<reference evidence="2" key="1">
    <citation type="journal article" date="2023" name="Science">
        <title>Genome structures resolve the early diversification of teleost fishes.</title>
        <authorList>
            <person name="Parey E."/>
            <person name="Louis A."/>
            <person name="Montfort J."/>
            <person name="Bouchez O."/>
            <person name="Roques C."/>
            <person name="Iampietro C."/>
            <person name="Lluch J."/>
            <person name="Castinel A."/>
            <person name="Donnadieu C."/>
            <person name="Desvignes T."/>
            <person name="Floi Bucao C."/>
            <person name="Jouanno E."/>
            <person name="Wen M."/>
            <person name="Mejri S."/>
            <person name="Dirks R."/>
            <person name="Jansen H."/>
            <person name="Henkel C."/>
            <person name="Chen W.J."/>
            <person name="Zahm M."/>
            <person name="Cabau C."/>
            <person name="Klopp C."/>
            <person name="Thompson A.W."/>
            <person name="Robinson-Rechavi M."/>
            <person name="Braasch I."/>
            <person name="Lecointre G."/>
            <person name="Bobe J."/>
            <person name="Postlethwait J.H."/>
            <person name="Berthelot C."/>
            <person name="Roest Crollius H."/>
            <person name="Guiguen Y."/>
        </authorList>
    </citation>
    <scope>NUCLEOTIDE SEQUENCE</scope>
    <source>
        <strain evidence="2">NC1722</strain>
    </source>
</reference>
<keyword evidence="1" id="KW-1133">Transmembrane helix</keyword>
<sequence length="86" mass="9700">MRCRSFVSTSLCYKMVSIVVFVPLSSCPCTCCDILAPVFVKYAQRRKCRDLCSRESWGRNHDANQSPPLLSAAPSFLVFYVLVCVK</sequence>
<gene>
    <name evidence="2" type="ORF">AAFF_G00295450</name>
</gene>
<feature type="transmembrane region" description="Helical" evidence="1">
    <location>
        <begin position="15"/>
        <end position="40"/>
    </location>
</feature>
<accession>A0AAD7W1A5</accession>
<keyword evidence="1" id="KW-0472">Membrane</keyword>
<keyword evidence="1" id="KW-0812">Transmembrane</keyword>
<comment type="caution">
    <text evidence="2">The sequence shown here is derived from an EMBL/GenBank/DDBJ whole genome shotgun (WGS) entry which is preliminary data.</text>
</comment>
<organism evidence="2 3">
    <name type="scientific">Aldrovandia affinis</name>
    <dbReference type="NCBI Taxonomy" id="143900"/>
    <lineage>
        <taxon>Eukaryota</taxon>
        <taxon>Metazoa</taxon>
        <taxon>Chordata</taxon>
        <taxon>Craniata</taxon>
        <taxon>Vertebrata</taxon>
        <taxon>Euteleostomi</taxon>
        <taxon>Actinopterygii</taxon>
        <taxon>Neopterygii</taxon>
        <taxon>Teleostei</taxon>
        <taxon>Notacanthiformes</taxon>
        <taxon>Halosauridae</taxon>
        <taxon>Aldrovandia</taxon>
    </lineage>
</organism>
<keyword evidence="3" id="KW-1185">Reference proteome</keyword>
<dbReference type="AlphaFoldDB" id="A0AAD7W1A5"/>
<evidence type="ECO:0000313" key="2">
    <source>
        <dbReference type="EMBL" id="KAJ8372033.1"/>
    </source>
</evidence>
<evidence type="ECO:0000256" key="1">
    <source>
        <dbReference type="SAM" id="Phobius"/>
    </source>
</evidence>
<proteinExistence type="predicted"/>
<evidence type="ECO:0000313" key="3">
    <source>
        <dbReference type="Proteomes" id="UP001221898"/>
    </source>
</evidence>